<dbReference type="Proteomes" id="UP001341136">
    <property type="component" value="Chromosome"/>
</dbReference>
<dbReference type="RefSeq" id="WP_011247418.1">
    <property type="nucleotide sequence ID" value="NZ_CP144921.1"/>
</dbReference>
<sequence>MARIKDKLIKLELVPRKYFDFEEDPFILSYFELCLNNKVIFRDFSALLLKSEYELFLNQLELILLGTQSSTSFETIEPLLNVNIQRIQDQLIENIQIVVDVCRENENENDGHVINVNETTLRKFMDELKQELKMTKKPSKLP</sequence>
<accession>A0ABZ2CU18</accession>
<proteinExistence type="predicted"/>
<gene>
    <name evidence="1" type="ORF">V5G21_01680</name>
</gene>
<dbReference type="InterPro" id="IPR056510">
    <property type="entry name" value="WapI"/>
</dbReference>
<keyword evidence="2" id="KW-1185">Reference proteome</keyword>
<reference evidence="1 2" key="1">
    <citation type="submission" date="2024-01" db="EMBL/GenBank/DDBJ databases">
        <title>Culturomics analysis of mouse respiratory tract.</title>
        <authorList>
            <person name="Phillips A.M."/>
            <person name="Collette N.M."/>
            <person name="Mageeney C.M."/>
            <person name="Sinha A."/>
            <person name="Hern K.E."/>
            <person name="Arkin A.P."/>
            <person name="Williams K.P."/>
            <person name="Branda S."/>
        </authorList>
    </citation>
    <scope>NUCLEOTIDE SEQUENCE [LARGE SCALE GENOMIC DNA]</scope>
    <source>
        <strain evidence="1 2">CP20</strain>
    </source>
</reference>
<dbReference type="EMBL" id="CP144921">
    <property type="protein sequence ID" value="WWA30523.1"/>
    <property type="molecule type" value="Genomic_DNA"/>
</dbReference>
<name>A0ABZ2CU18_9BACI</name>
<protein>
    <submittedName>
        <fullName evidence="1">Uncharacterized protein</fullName>
    </submittedName>
</protein>
<organism evidence="1 2">
    <name type="scientific">Shouchella rhizosphaerae</name>
    <dbReference type="NCBI Taxonomy" id="866786"/>
    <lineage>
        <taxon>Bacteria</taxon>
        <taxon>Bacillati</taxon>
        <taxon>Bacillota</taxon>
        <taxon>Bacilli</taxon>
        <taxon>Bacillales</taxon>
        <taxon>Bacillaceae</taxon>
        <taxon>Shouchella</taxon>
    </lineage>
</organism>
<evidence type="ECO:0000313" key="1">
    <source>
        <dbReference type="EMBL" id="WWA30523.1"/>
    </source>
</evidence>
<evidence type="ECO:0000313" key="2">
    <source>
        <dbReference type="Proteomes" id="UP001341136"/>
    </source>
</evidence>
<dbReference type="Pfam" id="PF24716">
    <property type="entry name" value="WapI"/>
    <property type="match status" value="1"/>
</dbReference>